<gene>
    <name evidence="9" type="primary">panD</name>
    <name evidence="10" type="ORF">A3207_02650</name>
</gene>
<keyword evidence="8 9" id="KW-0670">Pyruvate</keyword>
<keyword evidence="1 9" id="KW-0963">Cytoplasm</keyword>
<dbReference type="PIRSF" id="PIRSF006246">
    <property type="entry name" value="Asp_decarbox"/>
    <property type="match status" value="1"/>
</dbReference>
<comment type="subunit">
    <text evidence="9">Heterooctamer of four alpha and four beta subunits.</text>
</comment>
<feature type="binding site" evidence="9">
    <location>
        <begin position="70"/>
        <end position="72"/>
    </location>
    <ligand>
        <name>substrate</name>
    </ligand>
</feature>
<evidence type="ECO:0000313" key="11">
    <source>
        <dbReference type="Proteomes" id="UP000752814"/>
    </source>
</evidence>
<comment type="subcellular location">
    <subcellularLocation>
        <location evidence="9">Cytoplasm</location>
    </subcellularLocation>
</comment>
<dbReference type="UniPathway" id="UPA00028">
    <property type="reaction ID" value="UER00002"/>
</dbReference>
<dbReference type="OMA" id="MLYSKIH"/>
<dbReference type="EC" id="4.1.1.11" evidence="9"/>
<evidence type="ECO:0000256" key="1">
    <source>
        <dbReference type="ARBA" id="ARBA00022490"/>
    </source>
</evidence>
<dbReference type="GO" id="GO:0015940">
    <property type="term" value="P:pantothenate biosynthetic process"/>
    <property type="evidence" value="ECO:0007669"/>
    <property type="project" value="UniProtKB-UniRule"/>
</dbReference>
<dbReference type="Gene3D" id="2.40.40.20">
    <property type="match status" value="1"/>
</dbReference>
<dbReference type="InterPro" id="IPR003190">
    <property type="entry name" value="Asp_decarbox"/>
</dbReference>
<dbReference type="CDD" id="cd06919">
    <property type="entry name" value="Asp_decarbox"/>
    <property type="match status" value="1"/>
</dbReference>
<dbReference type="EMBL" id="LVVT01000014">
    <property type="protein sequence ID" value="TQS82865.1"/>
    <property type="molecule type" value="Genomic_DNA"/>
</dbReference>
<comment type="caution">
    <text evidence="10">The sequence shown here is derived from an EMBL/GenBank/DDBJ whole genome shotgun (WGS) entry which is preliminary data.</text>
</comment>
<keyword evidence="7 9" id="KW-0704">Schiff base</keyword>
<proteinExistence type="inferred from homology"/>
<reference evidence="10" key="1">
    <citation type="submission" date="2016-03" db="EMBL/GenBank/DDBJ databases">
        <authorList>
            <person name="Borrel G."/>
            <person name="Mccann A."/>
            <person name="O'Toole P.W."/>
        </authorList>
    </citation>
    <scope>NUCLEOTIDE SEQUENCE</scope>
    <source>
        <strain evidence="10">183</strain>
    </source>
</reference>
<dbReference type="HAMAP" id="MF_00446">
    <property type="entry name" value="PanD"/>
    <property type="match status" value="1"/>
</dbReference>
<name>A0A8J8PDB7_9ARCH</name>
<comment type="similarity">
    <text evidence="9">Belongs to the PanD family.</text>
</comment>
<feature type="active site" description="Proton donor" evidence="9">
    <location>
        <position position="57"/>
    </location>
</feature>
<dbReference type="NCBIfam" id="TIGR00223">
    <property type="entry name" value="panD"/>
    <property type="match status" value="1"/>
</dbReference>
<dbReference type="SUPFAM" id="SSF50692">
    <property type="entry name" value="ADC-like"/>
    <property type="match status" value="1"/>
</dbReference>
<feature type="chain" id="PRO_5035348982" description="Aspartate 1-decarboxylase beta chain" evidence="9">
    <location>
        <begin position="1"/>
        <end position="23"/>
    </location>
</feature>
<dbReference type="RefSeq" id="WP_020449263.1">
    <property type="nucleotide sequence ID" value="NZ_CAYAXV010000005.1"/>
</dbReference>
<feature type="chain" id="PRO_5035348983" description="Aspartate 1-decarboxylase alpha chain" evidence="9">
    <location>
        <begin position="24"/>
        <end position="121"/>
    </location>
</feature>
<dbReference type="PANTHER" id="PTHR21012">
    <property type="entry name" value="ASPARTATE 1-DECARBOXYLASE"/>
    <property type="match status" value="1"/>
</dbReference>
<evidence type="ECO:0000256" key="9">
    <source>
        <dbReference type="HAMAP-Rule" id="MF_00446"/>
    </source>
</evidence>
<accession>A0A8J8PDB7</accession>
<protein>
    <recommendedName>
        <fullName evidence="9">Aspartate 1-decarboxylase</fullName>
        <ecNumber evidence="9">4.1.1.11</ecNumber>
    </recommendedName>
    <alternativeName>
        <fullName evidence="9">Aspartate alpha-decarboxylase</fullName>
    </alternativeName>
    <component>
        <recommendedName>
            <fullName evidence="9">Aspartate 1-decarboxylase beta chain</fullName>
        </recommendedName>
    </component>
    <component>
        <recommendedName>
            <fullName evidence="9">Aspartate 1-decarboxylase alpha chain</fullName>
        </recommendedName>
    </component>
</protein>
<feature type="modified residue" description="Pyruvic acid (Ser)" evidence="9">
    <location>
        <position position="24"/>
    </location>
</feature>
<dbReference type="PANTHER" id="PTHR21012:SF0">
    <property type="entry name" value="ASPARTATE 1-DECARBOXYLASE"/>
    <property type="match status" value="1"/>
</dbReference>
<keyword evidence="5 9" id="KW-0865">Zymogen</keyword>
<keyword evidence="6 9" id="KW-0456">Lyase</keyword>
<evidence type="ECO:0000256" key="6">
    <source>
        <dbReference type="ARBA" id="ARBA00023239"/>
    </source>
</evidence>
<evidence type="ECO:0000256" key="5">
    <source>
        <dbReference type="ARBA" id="ARBA00023145"/>
    </source>
</evidence>
<dbReference type="Proteomes" id="UP000752814">
    <property type="component" value="Unassembled WGS sequence"/>
</dbReference>
<feature type="binding site" evidence="9">
    <location>
        <position position="56"/>
    </location>
    <ligand>
        <name>substrate</name>
    </ligand>
</feature>
<keyword evidence="4 9" id="KW-0068">Autocatalytic cleavage</keyword>
<evidence type="ECO:0000256" key="8">
    <source>
        <dbReference type="ARBA" id="ARBA00023317"/>
    </source>
</evidence>
<evidence type="ECO:0000313" key="10">
    <source>
        <dbReference type="EMBL" id="TQS82865.1"/>
    </source>
</evidence>
<evidence type="ECO:0000256" key="3">
    <source>
        <dbReference type="ARBA" id="ARBA00022793"/>
    </source>
</evidence>
<comment type="function">
    <text evidence="9">Catalyzes the pyruvoyl-dependent decarboxylation of aspartate to produce beta-alanine.</text>
</comment>
<dbReference type="GO" id="GO:0004068">
    <property type="term" value="F:aspartate 1-decarboxylase activity"/>
    <property type="evidence" value="ECO:0007669"/>
    <property type="project" value="UniProtKB-UniRule"/>
</dbReference>
<dbReference type="GO" id="GO:0005829">
    <property type="term" value="C:cytosol"/>
    <property type="evidence" value="ECO:0007669"/>
    <property type="project" value="TreeGrafter"/>
</dbReference>
<comment type="PTM">
    <text evidence="9">Is synthesized initially as an inactive proenzyme, which is activated by self-cleavage at a specific serine bond to produce a beta-subunit with a hydroxyl group at its C-terminus and an alpha-subunit with a pyruvoyl group at its N-terminus.</text>
</comment>
<keyword evidence="3 9" id="KW-0210">Decarboxylase</keyword>
<comment type="catalytic activity">
    <reaction evidence="9">
        <text>L-aspartate + H(+) = beta-alanine + CO2</text>
        <dbReference type="Rhea" id="RHEA:19497"/>
        <dbReference type="ChEBI" id="CHEBI:15378"/>
        <dbReference type="ChEBI" id="CHEBI:16526"/>
        <dbReference type="ChEBI" id="CHEBI:29991"/>
        <dbReference type="ChEBI" id="CHEBI:57966"/>
        <dbReference type="EC" id="4.1.1.11"/>
    </reaction>
</comment>
<keyword evidence="2 9" id="KW-0566">Pantothenate biosynthesis</keyword>
<dbReference type="GO" id="GO:0006523">
    <property type="term" value="P:alanine biosynthetic process"/>
    <property type="evidence" value="ECO:0007669"/>
    <property type="project" value="InterPro"/>
</dbReference>
<comment type="cofactor">
    <cofactor evidence="9">
        <name>pyruvate</name>
        <dbReference type="ChEBI" id="CHEBI:15361"/>
    </cofactor>
    <text evidence="9">Binds 1 pyruvoyl group covalently per subunit.</text>
</comment>
<organism evidence="10 11">
    <name type="scientific">Candidatus Methanomassiliicoccus intestinalis</name>
    <dbReference type="NCBI Taxonomy" id="1406512"/>
    <lineage>
        <taxon>Archaea</taxon>
        <taxon>Methanobacteriati</taxon>
        <taxon>Thermoplasmatota</taxon>
        <taxon>Thermoplasmata</taxon>
        <taxon>Methanomassiliicoccales</taxon>
        <taxon>Methanomassiliicoccaceae</taxon>
        <taxon>Methanomassiliicoccus</taxon>
    </lineage>
</organism>
<sequence>MRCLLRSKIHRATVTEANVEYVGSITIDRSLLAEAEIWAGEKVLVSDVDNGSRFETYVVPGDSGVICVNGAAARLVDVGDRVIIMSFEYGDVQIEPKILLVDEKNRCVQILRSVESQPLNK</sequence>
<feature type="active site" description="Schiff-base intermediate with substrate; via pyruvic acid" evidence="9">
    <location>
        <position position="24"/>
    </location>
</feature>
<comment type="pathway">
    <text evidence="9">Cofactor biosynthesis; (R)-pantothenate biosynthesis; beta-alanine from L-aspartate: step 1/1.</text>
</comment>
<evidence type="ECO:0000256" key="7">
    <source>
        <dbReference type="ARBA" id="ARBA00023270"/>
    </source>
</evidence>
<evidence type="ECO:0000256" key="2">
    <source>
        <dbReference type="ARBA" id="ARBA00022655"/>
    </source>
</evidence>
<evidence type="ECO:0000256" key="4">
    <source>
        <dbReference type="ARBA" id="ARBA00022813"/>
    </source>
</evidence>
<dbReference type="GeneID" id="41323797"/>
<dbReference type="AlphaFoldDB" id="A0A8J8PDB7"/>
<dbReference type="Pfam" id="PF02261">
    <property type="entry name" value="Asp_decarbox"/>
    <property type="match status" value="1"/>
</dbReference>
<dbReference type="InterPro" id="IPR009010">
    <property type="entry name" value="Asp_de-COase-like_dom_sf"/>
</dbReference>